<feature type="domain" description="AAA" evidence="17">
    <location>
        <begin position="556"/>
        <end position="694"/>
    </location>
</feature>
<keyword evidence="10 15" id="KW-1133">Transmembrane helix</keyword>
<dbReference type="AlphaFoldDB" id="A0A023WRJ5"/>
<evidence type="ECO:0000313" key="19">
    <source>
        <dbReference type="EMBL" id="AHY42566.1"/>
    </source>
</evidence>
<evidence type="ECO:0000259" key="16">
    <source>
        <dbReference type="Pfam" id="PF02706"/>
    </source>
</evidence>
<name>A0A023WRJ5_STUST</name>
<evidence type="ECO:0000259" key="18">
    <source>
        <dbReference type="Pfam" id="PF13807"/>
    </source>
</evidence>
<dbReference type="OrthoDB" id="9775724at2"/>
<evidence type="ECO:0000256" key="9">
    <source>
        <dbReference type="ARBA" id="ARBA00022840"/>
    </source>
</evidence>
<sequence>MTTMPRPIYETKEDKDIDLAHLFDTFINNRVLIMSITGFFAALGIAYALLATPVYLASAMIQIEPKSGLPSLTDVVNTNPPVSPAQTEIALLKSRSVVGGAVSKLNLDISITPHHFPIIGGFMARRFEPSEEGELGWHPAGLGGYAWGGETLKVTQLEVPDKVHGKELTLEAAENNGFILRDKDGEVVVQGVVGEPVENEGYRVTVGELNARPGTTFTVVKNRTYNTTESFQQRLSAAERGKQSGIVNVTLEDTDPAHAIRVLEEVANLYVEQNIARNAAEATQSLEFLNEQIPTVRRNLEAAQTALNKYQTGSRSVDITAETQSVLDRIVDMERQISEQNLKRTEMERRFTRQHPNFQALMNQINQLQVQKEELEKQIGTLPSTQQELLRLTRDVEVSSETYSMLLNKTQELDIIRAGTVGNVRIIDHAAADLENPVKPNKPLVVIVATLLGALLATAFVYVREALKRGVENPEDIERTGTPVYASIPFTEKQAALEKRLANFKRDKSTASYLLTINDPADLATEAMRSLRTSLHFAMIEAKNNVLMITGPSPAVGKSFVTTNLAAVVAQSGKRVLLIDADMRKGYLHKVMRCDGDKGLSDILSGRITLFDAIQKTQLNNLHVITHGQLPPNPSELLMHENFSRFVKEISHMYDLVIFDTPPILAVTDAALVGSQAGTTLMVTRYGLNGLKEIEAAKRRLEQNGLLVKGVIFNAVVRKASTYGEYGYYQYEYASTTK</sequence>
<dbReference type="SUPFAM" id="SSF52540">
    <property type="entry name" value="P-loop containing nucleoside triphosphate hydrolases"/>
    <property type="match status" value="1"/>
</dbReference>
<evidence type="ECO:0000256" key="11">
    <source>
        <dbReference type="ARBA" id="ARBA00023136"/>
    </source>
</evidence>
<feature type="domain" description="Tyrosine-protein kinase G-rich" evidence="18">
    <location>
        <begin position="385"/>
        <end position="466"/>
    </location>
</feature>
<evidence type="ECO:0000259" key="17">
    <source>
        <dbReference type="Pfam" id="PF13614"/>
    </source>
</evidence>
<evidence type="ECO:0000256" key="4">
    <source>
        <dbReference type="ARBA" id="ARBA00022519"/>
    </source>
</evidence>
<evidence type="ECO:0000256" key="7">
    <source>
        <dbReference type="ARBA" id="ARBA00022741"/>
    </source>
</evidence>
<proteinExistence type="inferred from homology"/>
<gene>
    <name evidence="19" type="ORF">UIB01_08745</name>
</gene>
<dbReference type="NCBIfam" id="TIGR01007">
    <property type="entry name" value="eps_fam"/>
    <property type="match status" value="1"/>
</dbReference>
<dbReference type="EC" id="2.7.10.2" evidence="19"/>
<evidence type="ECO:0000256" key="5">
    <source>
        <dbReference type="ARBA" id="ARBA00022679"/>
    </source>
</evidence>
<dbReference type="Pfam" id="PF02706">
    <property type="entry name" value="Wzz"/>
    <property type="match status" value="1"/>
</dbReference>
<dbReference type="Pfam" id="PF13614">
    <property type="entry name" value="AAA_31"/>
    <property type="match status" value="1"/>
</dbReference>
<comment type="catalytic activity">
    <reaction evidence="13">
        <text>L-tyrosyl-[protein] + ATP = O-phospho-L-tyrosyl-[protein] + ADP + H(+)</text>
        <dbReference type="Rhea" id="RHEA:10596"/>
        <dbReference type="Rhea" id="RHEA-COMP:10136"/>
        <dbReference type="Rhea" id="RHEA-COMP:20101"/>
        <dbReference type="ChEBI" id="CHEBI:15378"/>
        <dbReference type="ChEBI" id="CHEBI:30616"/>
        <dbReference type="ChEBI" id="CHEBI:46858"/>
        <dbReference type="ChEBI" id="CHEBI:61978"/>
        <dbReference type="ChEBI" id="CHEBI:456216"/>
    </reaction>
</comment>
<dbReference type="GO" id="GO:0005886">
    <property type="term" value="C:plasma membrane"/>
    <property type="evidence" value="ECO:0007669"/>
    <property type="project" value="UniProtKB-SubCell"/>
</dbReference>
<evidence type="ECO:0000256" key="2">
    <source>
        <dbReference type="ARBA" id="ARBA00008883"/>
    </source>
</evidence>
<keyword evidence="3" id="KW-1003">Cell membrane</keyword>
<keyword evidence="8 19" id="KW-0418">Kinase</keyword>
<evidence type="ECO:0000313" key="20">
    <source>
        <dbReference type="Proteomes" id="UP000025238"/>
    </source>
</evidence>
<comment type="similarity">
    <text evidence="2">Belongs to the etk/wzc family.</text>
</comment>
<dbReference type="GO" id="GO:0042802">
    <property type="term" value="F:identical protein binding"/>
    <property type="evidence" value="ECO:0007669"/>
    <property type="project" value="UniProtKB-ARBA"/>
</dbReference>
<dbReference type="GO" id="GO:0004715">
    <property type="term" value="F:non-membrane spanning protein tyrosine kinase activity"/>
    <property type="evidence" value="ECO:0007669"/>
    <property type="project" value="UniProtKB-EC"/>
</dbReference>
<feature type="coiled-coil region" evidence="14">
    <location>
        <begin position="330"/>
        <end position="378"/>
    </location>
</feature>
<dbReference type="PANTHER" id="PTHR32309">
    <property type="entry name" value="TYROSINE-PROTEIN KINASE"/>
    <property type="match status" value="1"/>
</dbReference>
<dbReference type="InterPro" id="IPR005702">
    <property type="entry name" value="Wzc-like_C"/>
</dbReference>
<dbReference type="FunFam" id="3.40.50.300:FF:000527">
    <property type="entry name" value="Tyrosine-protein kinase etk"/>
    <property type="match status" value="1"/>
</dbReference>
<dbReference type="PATRIC" id="fig|316.97.peg.1754"/>
<feature type="transmembrane region" description="Helical" evidence="15">
    <location>
        <begin position="31"/>
        <end position="56"/>
    </location>
</feature>
<keyword evidence="12" id="KW-0829">Tyrosine-protein kinase</keyword>
<keyword evidence="4" id="KW-0997">Cell inner membrane</keyword>
<dbReference type="Pfam" id="PF13807">
    <property type="entry name" value="GNVR"/>
    <property type="match status" value="1"/>
</dbReference>
<evidence type="ECO:0000256" key="3">
    <source>
        <dbReference type="ARBA" id="ARBA00022475"/>
    </source>
</evidence>
<feature type="domain" description="Polysaccharide chain length determinant N-terminal" evidence="16">
    <location>
        <begin position="16"/>
        <end position="105"/>
    </location>
</feature>
<dbReference type="InterPro" id="IPR025669">
    <property type="entry name" value="AAA_dom"/>
</dbReference>
<keyword evidence="5 19" id="KW-0808">Transferase</keyword>
<keyword evidence="11 15" id="KW-0472">Membrane</keyword>
<accession>A0A023WRJ5</accession>
<evidence type="ECO:0000256" key="12">
    <source>
        <dbReference type="ARBA" id="ARBA00023137"/>
    </source>
</evidence>
<protein>
    <submittedName>
        <fullName evidence="19">Tyrosine protein kinase</fullName>
        <ecNumber evidence="19">2.7.10.2</ecNumber>
    </submittedName>
</protein>
<feature type="coiled-coil region" evidence="14">
    <location>
        <begin position="272"/>
        <end position="306"/>
    </location>
</feature>
<dbReference type="CDD" id="cd05387">
    <property type="entry name" value="BY-kinase"/>
    <property type="match status" value="1"/>
</dbReference>
<dbReference type="InterPro" id="IPR027417">
    <property type="entry name" value="P-loop_NTPase"/>
</dbReference>
<dbReference type="PANTHER" id="PTHR32309:SF32">
    <property type="entry name" value="TYROSINE-PROTEIN KINASE ETK-RELATED"/>
    <property type="match status" value="1"/>
</dbReference>
<dbReference type="InterPro" id="IPR003856">
    <property type="entry name" value="LPS_length_determ_N"/>
</dbReference>
<comment type="subcellular location">
    <subcellularLocation>
        <location evidence="1">Cell inner membrane</location>
        <topology evidence="1">Multi-pass membrane protein</topology>
    </subcellularLocation>
</comment>
<evidence type="ECO:0000256" key="1">
    <source>
        <dbReference type="ARBA" id="ARBA00004429"/>
    </source>
</evidence>
<dbReference type="GO" id="GO:0005524">
    <property type="term" value="F:ATP binding"/>
    <property type="evidence" value="ECO:0007669"/>
    <property type="project" value="UniProtKB-KW"/>
</dbReference>
<dbReference type="KEGG" id="pstu:UIB01_08745"/>
<evidence type="ECO:0000256" key="13">
    <source>
        <dbReference type="ARBA" id="ARBA00053015"/>
    </source>
</evidence>
<evidence type="ECO:0000256" key="8">
    <source>
        <dbReference type="ARBA" id="ARBA00022777"/>
    </source>
</evidence>
<dbReference type="Gene3D" id="3.40.50.300">
    <property type="entry name" value="P-loop containing nucleotide triphosphate hydrolases"/>
    <property type="match status" value="1"/>
</dbReference>
<dbReference type="EMBL" id="CP007509">
    <property type="protein sequence ID" value="AHY42566.1"/>
    <property type="molecule type" value="Genomic_DNA"/>
</dbReference>
<dbReference type="InterPro" id="IPR050445">
    <property type="entry name" value="Bact_polysacc_biosynth/exp"/>
</dbReference>
<dbReference type="Proteomes" id="UP000025238">
    <property type="component" value="Chromosome"/>
</dbReference>
<dbReference type="Pfam" id="PF23607">
    <property type="entry name" value="WZC_N"/>
    <property type="match status" value="1"/>
</dbReference>
<evidence type="ECO:0000256" key="6">
    <source>
        <dbReference type="ARBA" id="ARBA00022692"/>
    </source>
</evidence>
<keyword evidence="9" id="KW-0067">ATP-binding</keyword>
<keyword evidence="6 15" id="KW-0812">Transmembrane</keyword>
<keyword evidence="14" id="KW-0175">Coiled coil</keyword>
<reference evidence="19 20" key="1">
    <citation type="submission" date="2014-03" db="EMBL/GenBank/DDBJ databases">
        <title>Complete genome sequence of Pseudomonas stutzeri 19SMN4.</title>
        <authorList>
            <person name="Brunet-Galmes I."/>
            <person name="Nogales B."/>
            <person name="Busquets A."/>
            <person name="Pena A."/>
            <person name="Gomila M."/>
            <person name="Garcia-Valdes E."/>
            <person name="Lalucat J."/>
            <person name="Bennasar A."/>
            <person name="Bosch R."/>
        </authorList>
    </citation>
    <scope>NUCLEOTIDE SEQUENCE [LARGE SCALE GENOMIC DNA]</scope>
    <source>
        <strain evidence="19 20">19SMN4</strain>
    </source>
</reference>
<evidence type="ECO:0000256" key="10">
    <source>
        <dbReference type="ARBA" id="ARBA00022989"/>
    </source>
</evidence>
<dbReference type="InterPro" id="IPR032807">
    <property type="entry name" value="GNVR"/>
</dbReference>
<evidence type="ECO:0000256" key="14">
    <source>
        <dbReference type="SAM" id="Coils"/>
    </source>
</evidence>
<keyword evidence="7" id="KW-0547">Nucleotide-binding</keyword>
<organism evidence="19 20">
    <name type="scientific">Stutzerimonas stutzeri</name>
    <name type="common">Pseudomonas stutzeri</name>
    <dbReference type="NCBI Taxonomy" id="316"/>
    <lineage>
        <taxon>Bacteria</taxon>
        <taxon>Pseudomonadati</taxon>
        <taxon>Pseudomonadota</taxon>
        <taxon>Gammaproteobacteria</taxon>
        <taxon>Pseudomonadales</taxon>
        <taxon>Pseudomonadaceae</taxon>
        <taxon>Stutzerimonas</taxon>
    </lineage>
</organism>
<evidence type="ECO:0000256" key="15">
    <source>
        <dbReference type="SAM" id="Phobius"/>
    </source>
</evidence>